<keyword evidence="1" id="KW-0853">WD repeat</keyword>
<dbReference type="Gene3D" id="2.130.10.10">
    <property type="entry name" value="YVTN repeat-like/Quinoprotein amine dehydrogenase"/>
    <property type="match status" value="2"/>
</dbReference>
<dbReference type="InterPro" id="IPR011990">
    <property type="entry name" value="TPR-like_helical_dom_sf"/>
</dbReference>
<protein>
    <submittedName>
        <fullName evidence="4">CHAT domain-containing protein</fullName>
    </submittedName>
</protein>
<gene>
    <name evidence="4" type="ORF">AB5J58_34365</name>
</gene>
<feature type="compositionally biased region" description="Low complexity" evidence="2">
    <location>
        <begin position="749"/>
        <end position="758"/>
    </location>
</feature>
<sequence>METLDFHVEIGTGSADDRDPGRPRSYEVTLRGSAGDEASEVRPFPLTPGELRALDTTVPHAVLSSAARLRRAPTDDELPVRELGRRLHEFLLGGKGRPLLAAARHRAAHDDRPLRIVLRVRPAELARLPWEFLYDPDEDSYLCQTTPLVRRPEVSVPERPLTVRPPLRVLCMAARPDDQEPLAVRAEQEWLGRALSELRRQGLIHVEWTAGPTWRDLRTALRGGPWHAFHFIGHGGFDPAGAEGTLALGDDDGGTYHLGAEDLAMLLSRHTSLRLVVLNACETGRSADRDPFSSVAGALMRKGLPAAVAMQYPISNDAAVEFSRTFYESLAHRRPVDEAVTEARQTIRLARRGTLEWVTPVLFMRSLDGRLFDLTDAGTPVAAAADEVHGLYVAGLAALRRKRWQRAVEIFRDVMARDPGHPDAPAKYAEALRLRRLNDLYEAGLGAIGERRWDAAVDHLEAVAATDPAFLDTSTHLTEARRHRAAATWHTEVAAFHAAGEWEAVLAVGTELAALLPEDPDPDGLVADARARLTVTGDVVPGEVPAPVSEAPVPAGEPGTSEVRALVSELAPDTVDEVVSGEVPLSVGELVPDEVVVVVPGEVPVSVGELAPDTVDMVVPGEVPVSVGELAPGEVGVVVPGEVPVPVDELAPDGVRVVVPGEVLASVGKLAPDEVGEVGQGELPVAVDELAPDIANKAAPLDEPAPVSEPSAPARDTPDQLVEPRMTHQASISDWAPPVVRDRSAPTNRHASTSATARSAHDVPVRVPGRPLAFAFSPDGTRFVIACLGRKALVADVLDPGRSRLIRHEGPLERLGRLGREDRLPIAAALAPGGHRLVTYAVPTLRLWDVDARSQLAEWRTEEPEGRVALGAEGLNALFLPGSSGAYHWPVAQDAPDRLTAQEGNAALAVTSRDGTMFATVDAPADPGRAWVLAAQGARTRARDLHVRVWDATTGRLLAERNCGTDVIRVALHPRNTVFVTGHGDGKVRVWGPEGTGRVVAGKGSTFFMDIAYDSEGNRLAVAKENGASVQDLHSGQLVASRRYGFDWTVRALAFGPDGVARALVERAHEVWLTTIATMAQGIRGIWDDDGPTHARLRGDVP</sequence>
<feature type="domain" description="CHAT" evidence="3">
    <location>
        <begin position="83"/>
        <end position="351"/>
    </location>
</feature>
<dbReference type="InterPro" id="IPR024983">
    <property type="entry name" value="CHAT_dom"/>
</dbReference>
<feature type="region of interest" description="Disordered" evidence="2">
    <location>
        <begin position="699"/>
        <end position="719"/>
    </location>
</feature>
<dbReference type="RefSeq" id="WP_369190330.1">
    <property type="nucleotide sequence ID" value="NZ_CP163431.1"/>
</dbReference>
<proteinExistence type="predicted"/>
<feature type="compositionally biased region" description="Low complexity" evidence="2">
    <location>
        <begin position="704"/>
        <end position="714"/>
    </location>
</feature>
<evidence type="ECO:0000256" key="2">
    <source>
        <dbReference type="SAM" id="MobiDB-lite"/>
    </source>
</evidence>
<dbReference type="EMBL" id="CP163431">
    <property type="protein sequence ID" value="XDQ04924.1"/>
    <property type="molecule type" value="Genomic_DNA"/>
</dbReference>
<evidence type="ECO:0000259" key="3">
    <source>
        <dbReference type="Pfam" id="PF12770"/>
    </source>
</evidence>
<evidence type="ECO:0000256" key="1">
    <source>
        <dbReference type="PROSITE-ProRule" id="PRU00221"/>
    </source>
</evidence>
<dbReference type="InterPro" id="IPR015943">
    <property type="entry name" value="WD40/YVTN_repeat-like_dom_sf"/>
</dbReference>
<accession>A0AB39MJ32</accession>
<dbReference type="SUPFAM" id="SSF48452">
    <property type="entry name" value="TPR-like"/>
    <property type="match status" value="1"/>
</dbReference>
<dbReference type="PROSITE" id="PS50082">
    <property type="entry name" value="WD_REPEATS_2"/>
    <property type="match status" value="1"/>
</dbReference>
<dbReference type="AlphaFoldDB" id="A0AB39MJ32"/>
<feature type="repeat" description="WD" evidence="1">
    <location>
        <begin position="967"/>
        <end position="991"/>
    </location>
</feature>
<feature type="compositionally biased region" description="Basic and acidic residues" evidence="2">
    <location>
        <begin position="15"/>
        <end position="25"/>
    </location>
</feature>
<feature type="region of interest" description="Disordered" evidence="2">
    <location>
        <begin position="737"/>
        <end position="763"/>
    </location>
</feature>
<dbReference type="Gene3D" id="1.25.40.10">
    <property type="entry name" value="Tetratricopeptide repeat domain"/>
    <property type="match status" value="1"/>
</dbReference>
<dbReference type="InterPro" id="IPR001680">
    <property type="entry name" value="WD40_rpt"/>
</dbReference>
<dbReference type="SMART" id="SM00320">
    <property type="entry name" value="WD40"/>
    <property type="match status" value="2"/>
</dbReference>
<organism evidence="4">
    <name type="scientific">Streptomyces sp. R08</name>
    <dbReference type="NCBI Taxonomy" id="3238624"/>
    <lineage>
        <taxon>Bacteria</taxon>
        <taxon>Bacillati</taxon>
        <taxon>Actinomycetota</taxon>
        <taxon>Actinomycetes</taxon>
        <taxon>Kitasatosporales</taxon>
        <taxon>Streptomycetaceae</taxon>
        <taxon>Streptomyces</taxon>
    </lineage>
</organism>
<feature type="region of interest" description="Disordered" evidence="2">
    <location>
        <begin position="1"/>
        <end position="43"/>
    </location>
</feature>
<name>A0AB39MJ32_9ACTN</name>
<dbReference type="SUPFAM" id="SSF63829">
    <property type="entry name" value="Calcium-dependent phosphotriesterase"/>
    <property type="match status" value="1"/>
</dbReference>
<reference evidence="4" key="1">
    <citation type="submission" date="2024-07" db="EMBL/GenBank/DDBJ databases">
        <authorList>
            <person name="Yu S.T."/>
        </authorList>
    </citation>
    <scope>NUCLEOTIDE SEQUENCE</scope>
    <source>
        <strain evidence="4">R08</strain>
    </source>
</reference>
<evidence type="ECO:0000313" key="4">
    <source>
        <dbReference type="EMBL" id="XDQ04924.1"/>
    </source>
</evidence>
<dbReference type="Pfam" id="PF12770">
    <property type="entry name" value="CHAT"/>
    <property type="match status" value="1"/>
</dbReference>